<name>A0A3E3DUW7_9FIRM</name>
<feature type="domain" description="Baseplate structural protein Gp10 C-terminal" evidence="3">
    <location>
        <begin position="73"/>
        <end position="228"/>
    </location>
</feature>
<keyword evidence="1" id="KW-0175">Coiled coil</keyword>
<gene>
    <name evidence="4" type="ORF">DW687_11240</name>
</gene>
<evidence type="ECO:0000313" key="5">
    <source>
        <dbReference type="Proteomes" id="UP000261212"/>
    </source>
</evidence>
<protein>
    <recommendedName>
        <fullName evidence="3">Baseplate structural protein Gp10 C-terminal domain-containing protein</fullName>
    </recommendedName>
</protein>
<sequence length="229" mass="24859">MKNDEENINELEEENEDVILIGYYGEDNKGSIDSLSSRSSYYPLSANQGRVLNEKVDAFLDNINDLENRLETLLDMFYPIGSIYQSTKNIDPNTVIGGTWQKIEGQFLFASSSKYSLGSVGGIDKNTLVDNNIPLLSVTTKINQTTLKGAFANFAAQSSGQGPTASGICEVYLAGDYGGYGTSKAGMNDSVRIDASHSHTATSTAGNSSPQPIENMPPYKVINMWERIG</sequence>
<feature type="compositionally biased region" description="Polar residues" evidence="2">
    <location>
        <begin position="198"/>
        <end position="212"/>
    </location>
</feature>
<dbReference type="EMBL" id="QUSM01000008">
    <property type="protein sequence ID" value="RGD73031.1"/>
    <property type="molecule type" value="Genomic_DNA"/>
</dbReference>
<dbReference type="RefSeq" id="WP_117532787.1">
    <property type="nucleotide sequence ID" value="NZ_QUSM01000008.1"/>
</dbReference>
<organism evidence="4 5">
    <name type="scientific">Anaerofustis stercorihominis</name>
    <dbReference type="NCBI Taxonomy" id="214853"/>
    <lineage>
        <taxon>Bacteria</taxon>
        <taxon>Bacillati</taxon>
        <taxon>Bacillota</taxon>
        <taxon>Clostridia</taxon>
        <taxon>Eubacteriales</taxon>
        <taxon>Eubacteriaceae</taxon>
        <taxon>Anaerofustis</taxon>
    </lineage>
</organism>
<accession>A0A3E3DUW7</accession>
<feature type="region of interest" description="Disordered" evidence="2">
    <location>
        <begin position="196"/>
        <end position="217"/>
    </location>
</feature>
<comment type="caution">
    <text evidence="4">The sequence shown here is derived from an EMBL/GenBank/DDBJ whole genome shotgun (WGS) entry which is preliminary data.</text>
</comment>
<evidence type="ECO:0000256" key="2">
    <source>
        <dbReference type="SAM" id="MobiDB-lite"/>
    </source>
</evidence>
<dbReference type="AlphaFoldDB" id="A0A3E3DUW7"/>
<evidence type="ECO:0000313" key="4">
    <source>
        <dbReference type="EMBL" id="RGD73031.1"/>
    </source>
</evidence>
<evidence type="ECO:0000259" key="3">
    <source>
        <dbReference type="Pfam" id="PF21939"/>
    </source>
</evidence>
<proteinExistence type="predicted"/>
<dbReference type="Pfam" id="PF21939">
    <property type="entry name" value="Gp10_C"/>
    <property type="match status" value="1"/>
</dbReference>
<feature type="coiled-coil region" evidence="1">
    <location>
        <begin position="49"/>
        <end position="76"/>
    </location>
</feature>
<reference evidence="4 5" key="1">
    <citation type="submission" date="2018-08" db="EMBL/GenBank/DDBJ databases">
        <title>A genome reference for cultivated species of the human gut microbiota.</title>
        <authorList>
            <person name="Zou Y."/>
            <person name="Xue W."/>
            <person name="Luo G."/>
        </authorList>
    </citation>
    <scope>NUCLEOTIDE SEQUENCE [LARGE SCALE GENOMIC DNA]</scope>
    <source>
        <strain evidence="4 5">AM25-6</strain>
    </source>
</reference>
<evidence type="ECO:0000256" key="1">
    <source>
        <dbReference type="SAM" id="Coils"/>
    </source>
</evidence>
<dbReference type="InterPro" id="IPR053827">
    <property type="entry name" value="Gp10_C"/>
</dbReference>
<dbReference type="Proteomes" id="UP000261212">
    <property type="component" value="Unassembled WGS sequence"/>
</dbReference>